<reference evidence="1 2" key="1">
    <citation type="submission" date="2024-02" db="EMBL/GenBank/DDBJ databases">
        <title>De novo assembly and annotation of 12 fungi associated with fruit tree decline syndrome in Ontario, Canada.</title>
        <authorList>
            <person name="Sulman M."/>
            <person name="Ellouze W."/>
            <person name="Ilyukhin E."/>
        </authorList>
    </citation>
    <scope>NUCLEOTIDE SEQUENCE [LARGE SCALE GENOMIC DNA]</scope>
    <source>
        <strain evidence="1 2">M97-236</strain>
    </source>
</reference>
<comment type="caution">
    <text evidence="1">The sequence shown here is derived from an EMBL/GenBank/DDBJ whole genome shotgun (WGS) entry which is preliminary data.</text>
</comment>
<name>A0ABR3RWK3_9PLEO</name>
<evidence type="ECO:0000313" key="1">
    <source>
        <dbReference type="EMBL" id="KAL1608792.1"/>
    </source>
</evidence>
<dbReference type="Proteomes" id="UP001521222">
    <property type="component" value="Unassembled WGS sequence"/>
</dbReference>
<gene>
    <name evidence="1" type="ORF">SLS59_001983</name>
</gene>
<accession>A0ABR3RWK3</accession>
<evidence type="ECO:0000313" key="2">
    <source>
        <dbReference type="Proteomes" id="UP001521222"/>
    </source>
</evidence>
<sequence>MDVKSKFKIKTCSIAALVVGVVDDMPEEVQHDIKLINVKKRSYEIFKSLFRVPSSETPEYLWALKWDDFKRAMVSVGFSAEKLHGSAWQFALINAKLSLQRGIQFHKTRLQKEIRFAEVQGFGRRLQQAHAWDGNMFRLA</sequence>
<proteinExistence type="predicted"/>
<protein>
    <submittedName>
        <fullName evidence="1">Uncharacterized protein</fullName>
    </submittedName>
</protein>
<dbReference type="PANTHER" id="PTHR40788:SF1">
    <property type="entry name" value="IPA PROTEIN"/>
    <property type="match status" value="1"/>
</dbReference>
<keyword evidence="2" id="KW-1185">Reference proteome</keyword>
<dbReference type="PANTHER" id="PTHR40788">
    <property type="entry name" value="CLR5 DOMAIN-CONTAINING PROTEIN-RELATED"/>
    <property type="match status" value="1"/>
</dbReference>
<dbReference type="EMBL" id="JAKIXB020000005">
    <property type="protein sequence ID" value="KAL1608792.1"/>
    <property type="molecule type" value="Genomic_DNA"/>
</dbReference>
<organism evidence="1 2">
    <name type="scientific">Nothophoma quercina</name>
    <dbReference type="NCBI Taxonomy" id="749835"/>
    <lineage>
        <taxon>Eukaryota</taxon>
        <taxon>Fungi</taxon>
        <taxon>Dikarya</taxon>
        <taxon>Ascomycota</taxon>
        <taxon>Pezizomycotina</taxon>
        <taxon>Dothideomycetes</taxon>
        <taxon>Pleosporomycetidae</taxon>
        <taxon>Pleosporales</taxon>
        <taxon>Pleosporineae</taxon>
        <taxon>Didymellaceae</taxon>
        <taxon>Nothophoma</taxon>
    </lineage>
</organism>